<evidence type="ECO:0000256" key="4">
    <source>
        <dbReference type="ARBA" id="ARBA00023002"/>
    </source>
</evidence>
<feature type="transmembrane region" description="Helical" evidence="6">
    <location>
        <begin position="386"/>
        <end position="404"/>
    </location>
</feature>
<keyword evidence="6" id="KW-0812">Transmembrane</keyword>
<dbReference type="EMBL" id="JAADJG010000665">
    <property type="protein sequence ID" value="KAF4440061.1"/>
    <property type="molecule type" value="Genomic_DNA"/>
</dbReference>
<evidence type="ECO:0000256" key="3">
    <source>
        <dbReference type="ARBA" id="ARBA00022827"/>
    </source>
</evidence>
<dbReference type="PANTHER" id="PTHR47178:SF5">
    <property type="entry name" value="FAD-BINDING DOMAIN-CONTAINING PROTEIN"/>
    <property type="match status" value="1"/>
</dbReference>
<dbReference type="InterPro" id="IPR036188">
    <property type="entry name" value="FAD/NAD-bd_sf"/>
</dbReference>
<keyword evidence="6" id="KW-1133">Transmembrane helix</keyword>
<dbReference type="GO" id="GO:0071949">
    <property type="term" value="F:FAD binding"/>
    <property type="evidence" value="ECO:0007669"/>
    <property type="project" value="InterPro"/>
</dbReference>
<evidence type="ECO:0000259" key="7">
    <source>
        <dbReference type="Pfam" id="PF01494"/>
    </source>
</evidence>
<accession>A0A8H4JY77</accession>
<dbReference type="Gene3D" id="3.50.50.60">
    <property type="entry name" value="FAD/NAD(P)-binding domain"/>
    <property type="match status" value="1"/>
</dbReference>
<evidence type="ECO:0000256" key="1">
    <source>
        <dbReference type="ARBA" id="ARBA00001974"/>
    </source>
</evidence>
<dbReference type="GO" id="GO:0004497">
    <property type="term" value="F:monooxygenase activity"/>
    <property type="evidence" value="ECO:0007669"/>
    <property type="project" value="UniProtKB-KW"/>
</dbReference>
<evidence type="ECO:0000313" key="9">
    <source>
        <dbReference type="Proteomes" id="UP000605986"/>
    </source>
</evidence>
<feature type="domain" description="FAD-binding" evidence="7">
    <location>
        <begin position="150"/>
        <end position="354"/>
    </location>
</feature>
<feature type="transmembrane region" description="Helical" evidence="6">
    <location>
        <begin position="424"/>
        <end position="441"/>
    </location>
</feature>
<dbReference type="Proteomes" id="UP000605986">
    <property type="component" value="Unassembled WGS sequence"/>
</dbReference>
<name>A0A8H4JY77_9HYPO</name>
<protein>
    <submittedName>
        <fullName evidence="8">FAD/NAD(P)-binding domain-containing protein</fullName>
    </submittedName>
</protein>
<proteinExistence type="predicted"/>
<organism evidence="8 9">
    <name type="scientific">Fusarium austroafricanum</name>
    <dbReference type="NCBI Taxonomy" id="2364996"/>
    <lineage>
        <taxon>Eukaryota</taxon>
        <taxon>Fungi</taxon>
        <taxon>Dikarya</taxon>
        <taxon>Ascomycota</taxon>
        <taxon>Pezizomycotina</taxon>
        <taxon>Sordariomycetes</taxon>
        <taxon>Hypocreomycetidae</taxon>
        <taxon>Hypocreales</taxon>
        <taxon>Nectriaceae</taxon>
        <taxon>Fusarium</taxon>
        <taxon>Fusarium concolor species complex</taxon>
    </lineage>
</organism>
<dbReference type="Pfam" id="PF01494">
    <property type="entry name" value="FAD_binding_3"/>
    <property type="match status" value="1"/>
</dbReference>
<keyword evidence="2" id="KW-0285">Flavoprotein</keyword>
<comment type="caution">
    <text evidence="8">The sequence shown here is derived from an EMBL/GenBank/DDBJ whole genome shotgun (WGS) entry which is preliminary data.</text>
</comment>
<evidence type="ECO:0000313" key="8">
    <source>
        <dbReference type="EMBL" id="KAF4440061.1"/>
    </source>
</evidence>
<keyword evidence="6" id="KW-0472">Membrane</keyword>
<dbReference type="PANTHER" id="PTHR47178">
    <property type="entry name" value="MONOOXYGENASE, FAD-BINDING"/>
    <property type="match status" value="1"/>
</dbReference>
<dbReference type="PRINTS" id="PR00420">
    <property type="entry name" value="RNGMNOXGNASE"/>
</dbReference>
<keyword evidence="3" id="KW-0274">FAD</keyword>
<sequence length="463" mass="51675">MNDQSKPFRVAVIGGGIAGLLLGQLLSTAPGIEAHVYERYENEDSLSGYRIQLSKQIINLLKTHLPPETWAKVLPSVGKTPKEGYYHSCFMRPNGHIFYTYLPEEFRQTVAVSRCRLRKGLLNASEKWLTLGKKFTAYEELKDGTVKANFEDGTSHVCDLIVGADGITSRVRRGLLPSIRTVQTDLVIIYFKVPYTREVESMIPYKTGSLVLYPNGQEITIMTWQNPEQPYAKGLDPEHIDPETSYVMVGFGSRLKDFADQSKSPAEMTPRELKAECIGRVNAHATHPSIKALVELIVTDSAYANVFRMVDVTDPWDSGNVTLVGDATFNMAPFLGKGAACAMEDAVDLSGAIIRFPGNPVEKRQAMLREYVDKMRARRLKERKRSAFVMNICFFGTTPFKAAVRDYGMQVANIWLDSNWLVKFTILVLLIGAFVGGVWGLNGEFLEKLAEGFRALSKAQHVS</sequence>
<evidence type="ECO:0000256" key="5">
    <source>
        <dbReference type="ARBA" id="ARBA00023033"/>
    </source>
</evidence>
<dbReference type="AlphaFoldDB" id="A0A8H4JY77"/>
<evidence type="ECO:0000256" key="2">
    <source>
        <dbReference type="ARBA" id="ARBA00022630"/>
    </source>
</evidence>
<keyword evidence="5" id="KW-0503">Monooxygenase</keyword>
<dbReference type="SUPFAM" id="SSF51905">
    <property type="entry name" value="FAD/NAD(P)-binding domain"/>
    <property type="match status" value="1"/>
</dbReference>
<evidence type="ECO:0000256" key="6">
    <source>
        <dbReference type="SAM" id="Phobius"/>
    </source>
</evidence>
<keyword evidence="4" id="KW-0560">Oxidoreductase</keyword>
<comment type="cofactor">
    <cofactor evidence="1">
        <name>FAD</name>
        <dbReference type="ChEBI" id="CHEBI:57692"/>
    </cofactor>
</comment>
<gene>
    <name evidence="8" type="ORF">F53441_12383</name>
</gene>
<reference evidence="8" key="1">
    <citation type="submission" date="2020-01" db="EMBL/GenBank/DDBJ databases">
        <title>Identification and distribution of gene clusters putatively required for synthesis of sphingolipid metabolism inhibitors in phylogenetically diverse species of the filamentous fungus Fusarium.</title>
        <authorList>
            <person name="Kim H.-S."/>
            <person name="Busman M."/>
            <person name="Brown D.W."/>
            <person name="Divon H."/>
            <person name="Uhlig S."/>
            <person name="Proctor R.H."/>
        </authorList>
    </citation>
    <scope>NUCLEOTIDE SEQUENCE</scope>
    <source>
        <strain evidence="8">NRRL 53441</strain>
    </source>
</reference>
<dbReference type="InterPro" id="IPR002938">
    <property type="entry name" value="FAD-bd"/>
</dbReference>
<dbReference type="OrthoDB" id="655030at2759"/>
<keyword evidence="9" id="KW-1185">Reference proteome</keyword>